<evidence type="ECO:0000256" key="4">
    <source>
        <dbReference type="ARBA" id="ARBA00022692"/>
    </source>
</evidence>
<feature type="transmembrane region" description="Helical" evidence="7">
    <location>
        <begin position="326"/>
        <end position="348"/>
    </location>
</feature>
<comment type="subcellular location">
    <subcellularLocation>
        <location evidence="1">Cell membrane</location>
        <topology evidence="1">Multi-pass membrane protein</topology>
    </subcellularLocation>
</comment>
<evidence type="ECO:0000256" key="6">
    <source>
        <dbReference type="ARBA" id="ARBA00023136"/>
    </source>
</evidence>
<dbReference type="InterPro" id="IPR003838">
    <property type="entry name" value="ABC3_permease_C"/>
</dbReference>
<evidence type="ECO:0000256" key="2">
    <source>
        <dbReference type="ARBA" id="ARBA00022448"/>
    </source>
</evidence>
<feature type="transmembrane region" description="Helical" evidence="7">
    <location>
        <begin position="360"/>
        <end position="381"/>
    </location>
</feature>
<keyword evidence="10" id="KW-1185">Reference proteome</keyword>
<dbReference type="RefSeq" id="WP_162424111.1">
    <property type="nucleotide sequence ID" value="NZ_WVIE01000017.1"/>
</dbReference>
<dbReference type="InterPro" id="IPR005891">
    <property type="entry name" value="DevC"/>
</dbReference>
<reference evidence="9" key="1">
    <citation type="submission" date="2019-12" db="EMBL/GenBank/DDBJ databases">
        <title>High-Quality draft genome sequences of three cyanobacteria isolated from the limestone walls of the Old Cathedral of Coimbra.</title>
        <authorList>
            <person name="Tiago I."/>
            <person name="Soares F."/>
            <person name="Portugal A."/>
        </authorList>
    </citation>
    <scope>NUCLEOTIDE SEQUENCE</scope>
    <source>
        <strain evidence="9">A</strain>
    </source>
</reference>
<gene>
    <name evidence="9" type="ORF">GS601_15060</name>
</gene>
<dbReference type="InterPro" id="IPR051125">
    <property type="entry name" value="ABC-4/HrtB_transporter"/>
</dbReference>
<dbReference type="Proteomes" id="UP000646053">
    <property type="component" value="Unassembled WGS sequence"/>
</dbReference>
<sequence>MKFLALKSRFKARHGERPLAWAQLSHQKVRLIVAMGGITFANVLIFMQLGFRSLFTEGATALPESIAGDLFLVNPSTRFIGARGFDRIRLYQAASVRGVANSTPLYIEDGVWAYSQENISFQARIYAFNPKQQVFRIPEVTQQAVKLNLPGSLLFDRLSRSSFGPIPQQFAEKGYATAFLNQRRLAVVGLFNMGNSFFIGEGNVIMSEANYRDLFGEEALKRVGVGILTLEPGADIAAVKAGIQATVPGVEVLTHAELIAKELKFQESTPAGPIFSFGAIMGFVIGVVVVYQVLYADISDHLSEYATLKAIGYSDLALLRVILQEALLLGILGFAPGWVTSFFMYGLLAHITRLELVMRLDVAVTVLILTLIMCVASAAIASNKLRSADPADVF</sequence>
<evidence type="ECO:0000313" key="10">
    <source>
        <dbReference type="Proteomes" id="UP000646053"/>
    </source>
</evidence>
<dbReference type="EMBL" id="WVIE01000017">
    <property type="protein sequence ID" value="NDJ18589.1"/>
    <property type="molecule type" value="Genomic_DNA"/>
</dbReference>
<dbReference type="GO" id="GO:0005886">
    <property type="term" value="C:plasma membrane"/>
    <property type="evidence" value="ECO:0007669"/>
    <property type="project" value="UniProtKB-SubCell"/>
</dbReference>
<feature type="transmembrane region" description="Helical" evidence="7">
    <location>
        <begin position="274"/>
        <end position="294"/>
    </location>
</feature>
<dbReference type="Pfam" id="PF02687">
    <property type="entry name" value="FtsX"/>
    <property type="match status" value="1"/>
</dbReference>
<evidence type="ECO:0000256" key="3">
    <source>
        <dbReference type="ARBA" id="ARBA00022475"/>
    </source>
</evidence>
<keyword evidence="2" id="KW-0813">Transport</keyword>
<feature type="domain" description="ABC3 transporter permease C-terminal" evidence="8">
    <location>
        <begin position="278"/>
        <end position="390"/>
    </location>
</feature>
<comment type="caution">
    <text evidence="9">The sequence shown here is derived from an EMBL/GenBank/DDBJ whole genome shotgun (WGS) entry which is preliminary data.</text>
</comment>
<keyword evidence="5 7" id="KW-1133">Transmembrane helix</keyword>
<accession>A0A8J8CJE7</accession>
<evidence type="ECO:0000256" key="5">
    <source>
        <dbReference type="ARBA" id="ARBA00022989"/>
    </source>
</evidence>
<organism evidence="9 10">
    <name type="scientific">Myxacorys almedinensis A</name>
    <dbReference type="NCBI Taxonomy" id="2690445"/>
    <lineage>
        <taxon>Bacteria</taxon>
        <taxon>Bacillati</taxon>
        <taxon>Cyanobacteriota</taxon>
        <taxon>Cyanophyceae</taxon>
        <taxon>Leptolyngbyales</taxon>
        <taxon>Leptolyngbyaceae</taxon>
        <taxon>Myxacorys</taxon>
        <taxon>Myxacorys almedinensis</taxon>
    </lineage>
</organism>
<dbReference type="PANTHER" id="PTHR43738:SF1">
    <property type="entry name" value="HEMIN TRANSPORT SYSTEM PERMEASE PROTEIN HRTB-RELATED"/>
    <property type="match status" value="1"/>
</dbReference>
<evidence type="ECO:0000313" key="9">
    <source>
        <dbReference type="EMBL" id="NDJ18589.1"/>
    </source>
</evidence>
<evidence type="ECO:0000259" key="8">
    <source>
        <dbReference type="Pfam" id="PF02687"/>
    </source>
</evidence>
<name>A0A8J8CJE7_9CYAN</name>
<feature type="transmembrane region" description="Helical" evidence="7">
    <location>
        <begin position="29"/>
        <end position="47"/>
    </location>
</feature>
<dbReference type="PANTHER" id="PTHR43738">
    <property type="entry name" value="ABC TRANSPORTER, MEMBRANE PROTEIN"/>
    <property type="match status" value="1"/>
</dbReference>
<evidence type="ECO:0000256" key="1">
    <source>
        <dbReference type="ARBA" id="ARBA00004651"/>
    </source>
</evidence>
<protein>
    <submittedName>
        <fullName evidence="9">FtsX-like permease family protein</fullName>
    </submittedName>
</protein>
<keyword evidence="6 7" id="KW-0472">Membrane</keyword>
<dbReference type="NCBIfam" id="TIGR01185">
    <property type="entry name" value="devC"/>
    <property type="match status" value="1"/>
</dbReference>
<keyword evidence="3" id="KW-1003">Cell membrane</keyword>
<evidence type="ECO:0000256" key="7">
    <source>
        <dbReference type="SAM" id="Phobius"/>
    </source>
</evidence>
<keyword evidence="4 7" id="KW-0812">Transmembrane</keyword>
<dbReference type="AlphaFoldDB" id="A0A8J8CJE7"/>
<dbReference type="PIRSF" id="PIRSF031773">
    <property type="entry name" value="DevC"/>
    <property type="match status" value="1"/>
</dbReference>
<proteinExistence type="predicted"/>